<dbReference type="RefSeq" id="WP_134635050.1">
    <property type="nucleotide sequence ID" value="NZ_CAADNI010000027.1"/>
</dbReference>
<evidence type="ECO:0000313" key="2">
    <source>
        <dbReference type="Proteomes" id="UP000644192"/>
    </source>
</evidence>
<comment type="caution">
    <text evidence="1">The sequence shown here is derived from an EMBL/GenBank/DDBJ whole genome shotgun (WGS) entry which is preliminary data.</text>
</comment>
<dbReference type="Proteomes" id="UP000644192">
    <property type="component" value="Unassembled WGS sequence"/>
</dbReference>
<accession>A0A6B1Y1R7</accession>
<reference evidence="1" key="1">
    <citation type="submission" date="2020-01" db="EMBL/GenBank/DDBJ databases">
        <title>Bacteria Cultured from War Wounds Associated with the Conflict in Eastern Ukraine.</title>
        <authorList>
            <person name="Snesrud E."/>
            <person name="Galac M.R."/>
            <person name="Mc Gann P."/>
            <person name="Valentine K."/>
            <person name="Viacheslav K."/>
        </authorList>
    </citation>
    <scope>NUCLEOTIDE SEQUENCE</scope>
    <source>
        <strain evidence="1">VNMU148</strain>
    </source>
</reference>
<protein>
    <submittedName>
        <fullName evidence="1">Uncharacterized protein</fullName>
    </submittedName>
</protein>
<dbReference type="EMBL" id="WXZT01000002">
    <property type="protein sequence ID" value="MZZ11538.1"/>
    <property type="molecule type" value="Genomic_DNA"/>
</dbReference>
<organism evidence="1 2">
    <name type="scientific">Pseudomonas aeruginosa</name>
    <dbReference type="NCBI Taxonomy" id="287"/>
    <lineage>
        <taxon>Bacteria</taxon>
        <taxon>Pseudomonadati</taxon>
        <taxon>Pseudomonadota</taxon>
        <taxon>Gammaproteobacteria</taxon>
        <taxon>Pseudomonadales</taxon>
        <taxon>Pseudomonadaceae</taxon>
        <taxon>Pseudomonas</taxon>
    </lineage>
</organism>
<evidence type="ECO:0000313" key="1">
    <source>
        <dbReference type="EMBL" id="MZZ11538.1"/>
    </source>
</evidence>
<proteinExistence type="predicted"/>
<name>A0A6B1Y1R7_PSEAI</name>
<sequence>MTELDIKKSLRSRRGLVPDTPSRLCGTFSYGLHYHGPQQVLDDFLGRVEREQDHAKRLMQAQRTIGALMALSAAKVSPACAWYTHTATCSDASLTLPAKRKTHWCRWRE</sequence>
<gene>
    <name evidence="1" type="ORF">GUL26_04725</name>
</gene>
<dbReference type="AlphaFoldDB" id="A0A6B1Y1R7"/>